<evidence type="ECO:0000313" key="8">
    <source>
        <dbReference type="Proteomes" id="UP000233524"/>
    </source>
</evidence>
<evidence type="ECO:0000256" key="5">
    <source>
        <dbReference type="RuleBase" id="RU003345"/>
    </source>
</evidence>
<dbReference type="InterPro" id="IPR016162">
    <property type="entry name" value="Ald_DH_N"/>
</dbReference>
<dbReference type="EMBL" id="NLAX01000008">
    <property type="protein sequence ID" value="PKS10640.1"/>
    <property type="molecule type" value="Genomic_DNA"/>
</dbReference>
<dbReference type="PROSITE" id="PS00070">
    <property type="entry name" value="ALDEHYDE_DEHYDR_CYS"/>
    <property type="match status" value="1"/>
</dbReference>
<keyword evidence="8" id="KW-1185">Reference proteome</keyword>
<evidence type="ECO:0000313" key="7">
    <source>
        <dbReference type="EMBL" id="PKS10640.1"/>
    </source>
</evidence>
<dbReference type="PANTHER" id="PTHR43353:SF11">
    <property type="entry name" value="SUCCINATE SEMIALDEHYDE DEHYDROGENASE (EUROFUNG)"/>
    <property type="match status" value="1"/>
</dbReference>
<dbReference type="GO" id="GO:0009450">
    <property type="term" value="P:gamma-aminobutyric acid catabolic process"/>
    <property type="evidence" value="ECO:0007669"/>
    <property type="project" value="TreeGrafter"/>
</dbReference>
<reference evidence="7 8" key="1">
    <citation type="journal article" date="2017" name="G3 (Bethesda)">
        <title>First Draft Genome Sequence of the Pathogenic Fungus Lomentospora prolificans (Formerly Scedosporium prolificans).</title>
        <authorList>
            <person name="Luo R."/>
            <person name="Zimin A."/>
            <person name="Workman R."/>
            <person name="Fan Y."/>
            <person name="Pertea G."/>
            <person name="Grossman N."/>
            <person name="Wear M.P."/>
            <person name="Jia B."/>
            <person name="Miller H."/>
            <person name="Casadevall A."/>
            <person name="Timp W."/>
            <person name="Zhang S.X."/>
            <person name="Salzberg S.L."/>
        </authorList>
    </citation>
    <scope>NUCLEOTIDE SEQUENCE [LARGE SCALE GENOMIC DNA]</scope>
    <source>
        <strain evidence="7 8">JHH-5317</strain>
    </source>
</reference>
<dbReference type="AlphaFoldDB" id="A0A2N3NDW1"/>
<dbReference type="CDD" id="cd07103">
    <property type="entry name" value="ALDH_F5_SSADH_GabD"/>
    <property type="match status" value="1"/>
</dbReference>
<feature type="domain" description="Aldehyde dehydrogenase" evidence="6">
    <location>
        <begin position="1"/>
        <end position="320"/>
    </location>
</feature>
<feature type="active site" evidence="4">
    <location>
        <position position="96"/>
    </location>
</feature>
<dbReference type="PROSITE" id="PS00687">
    <property type="entry name" value="ALDEHYDE_DEHYDR_GLU"/>
    <property type="match status" value="1"/>
</dbReference>
<dbReference type="SUPFAM" id="SSF53720">
    <property type="entry name" value="ALDH-like"/>
    <property type="match status" value="1"/>
</dbReference>
<dbReference type="STRING" id="41688.A0A2N3NDW1"/>
<dbReference type="PANTHER" id="PTHR43353">
    <property type="entry name" value="SUCCINATE-SEMIALDEHYDE DEHYDROGENASE, MITOCHONDRIAL"/>
    <property type="match status" value="1"/>
</dbReference>
<protein>
    <recommendedName>
        <fullName evidence="6">Aldehyde dehydrogenase domain-containing protein</fullName>
    </recommendedName>
</protein>
<dbReference type="InterPro" id="IPR016160">
    <property type="entry name" value="Ald_DH_CS_CYS"/>
</dbReference>
<dbReference type="VEuPathDB" id="FungiDB:jhhlp_002395"/>
<dbReference type="InParanoid" id="A0A2N3NDW1"/>
<evidence type="ECO:0000256" key="4">
    <source>
        <dbReference type="PROSITE-ProRule" id="PRU10007"/>
    </source>
</evidence>
<dbReference type="InterPro" id="IPR050740">
    <property type="entry name" value="Aldehyde_DH_Superfamily"/>
</dbReference>
<dbReference type="Gene3D" id="3.40.309.10">
    <property type="entry name" value="Aldehyde Dehydrogenase, Chain A, domain 2"/>
    <property type="match status" value="1"/>
</dbReference>
<dbReference type="Pfam" id="PF00171">
    <property type="entry name" value="Aldedh"/>
    <property type="match status" value="1"/>
</dbReference>
<dbReference type="OrthoDB" id="310895at2759"/>
<dbReference type="GO" id="GO:0005737">
    <property type="term" value="C:cytoplasm"/>
    <property type="evidence" value="ECO:0007669"/>
    <property type="project" value="TreeGrafter"/>
</dbReference>
<dbReference type="Proteomes" id="UP000233524">
    <property type="component" value="Unassembled WGS sequence"/>
</dbReference>
<dbReference type="Gene3D" id="3.40.605.10">
    <property type="entry name" value="Aldehyde Dehydrogenase, Chain A, domain 1"/>
    <property type="match status" value="1"/>
</dbReference>
<accession>A0A2N3NDW1</accession>
<dbReference type="InterPro" id="IPR016161">
    <property type="entry name" value="Ald_DH/histidinol_DH"/>
</dbReference>
<comment type="similarity">
    <text evidence="2 5">Belongs to the aldehyde dehydrogenase family.</text>
</comment>
<comment type="pathway">
    <text evidence="1">Amino-acid degradation; 4-aminobutanoate degradation.</text>
</comment>
<comment type="caution">
    <text evidence="7">The sequence shown here is derived from an EMBL/GenBank/DDBJ whole genome shotgun (WGS) entry which is preliminary data.</text>
</comment>
<gene>
    <name evidence="7" type="ORF">jhhlp_002395</name>
</gene>
<keyword evidence="3 5" id="KW-0560">Oxidoreductase</keyword>
<evidence type="ECO:0000259" key="6">
    <source>
        <dbReference type="Pfam" id="PF00171"/>
    </source>
</evidence>
<sequence>MATRKLGPALAAGCTTVVKTPGETPFSANALAVLGERAGIPKGVFNIVTALDNTPAIGEHLCSSPIVKKISFTGSTRVGRLLMKQSSDTIKKLSLELGGNAPVLVFDDADLALAVKEVVGAKFKSSGQTCVCANRIYVQKSIHDEFIRRLTATVKGFKVGSGHDPSSTHGPLIGASAVEKVAGLVEDAVKHGAQVVLGGKRIESLGPNFFEPTILTGVTDKMRIVREEIFGPVATIFRFDSEEEVIDAANNCDVGLASYVFTQDVSRATRVTELLQTGMVALNTGIVSDAGSPFGGVKQSGLGREGSKYGIEDYLQPKTVITGNVQVTHRAHI</sequence>
<name>A0A2N3NDW1_9PEZI</name>
<evidence type="ECO:0000256" key="2">
    <source>
        <dbReference type="ARBA" id="ARBA00009986"/>
    </source>
</evidence>
<proteinExistence type="inferred from homology"/>
<evidence type="ECO:0000256" key="3">
    <source>
        <dbReference type="ARBA" id="ARBA00023002"/>
    </source>
</evidence>
<dbReference type="FunFam" id="3.40.309.10:FF:000004">
    <property type="entry name" value="Succinate-semialdehyde dehydrogenase I"/>
    <property type="match status" value="1"/>
</dbReference>
<evidence type="ECO:0000256" key="1">
    <source>
        <dbReference type="ARBA" id="ARBA00005176"/>
    </source>
</evidence>
<dbReference type="InterPro" id="IPR015590">
    <property type="entry name" value="Aldehyde_DH_dom"/>
</dbReference>
<dbReference type="GO" id="GO:0004777">
    <property type="term" value="F:succinate-semialdehyde dehydrogenase (NAD+) activity"/>
    <property type="evidence" value="ECO:0007669"/>
    <property type="project" value="TreeGrafter"/>
</dbReference>
<organism evidence="7 8">
    <name type="scientific">Lomentospora prolificans</name>
    <dbReference type="NCBI Taxonomy" id="41688"/>
    <lineage>
        <taxon>Eukaryota</taxon>
        <taxon>Fungi</taxon>
        <taxon>Dikarya</taxon>
        <taxon>Ascomycota</taxon>
        <taxon>Pezizomycotina</taxon>
        <taxon>Sordariomycetes</taxon>
        <taxon>Hypocreomycetidae</taxon>
        <taxon>Microascales</taxon>
        <taxon>Microascaceae</taxon>
        <taxon>Lomentospora</taxon>
    </lineage>
</organism>
<dbReference type="InterPro" id="IPR029510">
    <property type="entry name" value="Ald_DH_CS_GLU"/>
</dbReference>
<dbReference type="InterPro" id="IPR016163">
    <property type="entry name" value="Ald_DH_C"/>
</dbReference>